<dbReference type="SUPFAM" id="SSF81383">
    <property type="entry name" value="F-box domain"/>
    <property type="match status" value="2"/>
</dbReference>
<dbReference type="Proteomes" id="UP000653305">
    <property type="component" value="Unassembled WGS sequence"/>
</dbReference>
<dbReference type="InterPro" id="IPR050796">
    <property type="entry name" value="SCF_F-box_component"/>
</dbReference>
<dbReference type="PANTHER" id="PTHR31672:SF13">
    <property type="entry name" value="F-BOX PROTEIN CPR30-LIKE"/>
    <property type="match status" value="1"/>
</dbReference>
<accession>A0A830BV72</accession>
<evidence type="ECO:0000313" key="3">
    <source>
        <dbReference type="Proteomes" id="UP000653305"/>
    </source>
</evidence>
<dbReference type="InterPro" id="IPR001810">
    <property type="entry name" value="F-box_dom"/>
</dbReference>
<dbReference type="Pfam" id="PF07734">
    <property type="entry name" value="FBA_1"/>
    <property type="match status" value="2"/>
</dbReference>
<dbReference type="NCBIfam" id="TIGR01640">
    <property type="entry name" value="F_box_assoc_1"/>
    <property type="match status" value="2"/>
</dbReference>
<keyword evidence="3" id="KW-1185">Reference proteome</keyword>
<organism evidence="2 3">
    <name type="scientific">Phtheirospermum japonicum</name>
    <dbReference type="NCBI Taxonomy" id="374723"/>
    <lineage>
        <taxon>Eukaryota</taxon>
        <taxon>Viridiplantae</taxon>
        <taxon>Streptophyta</taxon>
        <taxon>Embryophyta</taxon>
        <taxon>Tracheophyta</taxon>
        <taxon>Spermatophyta</taxon>
        <taxon>Magnoliopsida</taxon>
        <taxon>eudicotyledons</taxon>
        <taxon>Gunneridae</taxon>
        <taxon>Pentapetalae</taxon>
        <taxon>asterids</taxon>
        <taxon>lamiids</taxon>
        <taxon>Lamiales</taxon>
        <taxon>Orobanchaceae</taxon>
        <taxon>Orobanchaceae incertae sedis</taxon>
        <taxon>Phtheirospermum</taxon>
    </lineage>
</organism>
<gene>
    <name evidence="2" type="ORF">PHJA_001211700</name>
</gene>
<dbReference type="InterPro" id="IPR036047">
    <property type="entry name" value="F-box-like_dom_sf"/>
</dbReference>
<dbReference type="Gene3D" id="1.20.1280.50">
    <property type="match status" value="2"/>
</dbReference>
<proteinExistence type="predicted"/>
<dbReference type="AlphaFoldDB" id="A0A830BV72"/>
<name>A0A830BV72_9LAMI</name>
<dbReference type="InterPro" id="IPR017451">
    <property type="entry name" value="F-box-assoc_interact_dom"/>
</dbReference>
<sequence>MEIELDLITANLPEDIITEILLRLPVKSLLRFRCVSKSWLFFISSYRFAKEHLKISTKNNVYIHDRLIFGSRTLSIDLCTCSIQSIIEASNSAVQIYPAISDNFPLPFDRVQFDYPFAEPDDVIWLVGSCNGLVCVHLSPNTIFLWNPTTRKLKRLPDSGTDLDVEYYGISFAFGYDELHDDYKVVEFFGGERVAGVFETQVKVYSLRANSWKTLSNWPGGDTFGGTGKFLNGALHWSVCSFDWPAEWVIVSHDLATDTFTEVPLPKLDDDDVRVELKILKGCLALYCEHNVHLDIWVMKEYGVKESWTKFVRIPFLLDFRDHELIRPRPLFFSVDGKVLINYGASLHIYDLSNPHSHQFSTTYSVESITYFESLVSPSLDDEVIIGRTMPSEIILEILLRLPVKSLMRFKSVSKEWLSLISSSRFAKAHLKASTTKEDVKLIFGPRTNNNRDLYTCSINSVTDDASVFAVGCFYSVYDETVPFDSLCFGSPFAAPDAEVRIVGSCNGLVCLSLSSNIISLVNPATRVSILLPSSGTHDYYFDEHHSFSYSFGYDEVHDDYKVVELIGFELLPNVYWTQLKVYSLRTNSWKTMSNWPGGDAGLRPGEFLNGSLHWSVRVFNGLAKWIIISLDLATDTFGHSSLPNNLDIENAVIVEVVILGDCLSVWCKHKDADLWVMEEYGVRESWAPLFRIPLSPSDWDDGVSIPRPVFLWVDGKILMNYGTSLRIYDLRNPLSRIFDYESIVDATTYLETLVSLTLDEEEHNL</sequence>
<feature type="domain" description="F-box" evidence="1">
    <location>
        <begin position="384"/>
        <end position="430"/>
    </location>
</feature>
<dbReference type="OrthoDB" id="591557at2759"/>
<evidence type="ECO:0000259" key="1">
    <source>
        <dbReference type="PROSITE" id="PS50181"/>
    </source>
</evidence>
<comment type="caution">
    <text evidence="2">The sequence shown here is derived from an EMBL/GenBank/DDBJ whole genome shotgun (WGS) entry which is preliminary data.</text>
</comment>
<feature type="domain" description="F-box" evidence="1">
    <location>
        <begin position="6"/>
        <end position="52"/>
    </location>
</feature>
<dbReference type="PROSITE" id="PS50181">
    <property type="entry name" value="FBOX"/>
    <property type="match status" value="2"/>
</dbReference>
<dbReference type="InterPro" id="IPR006527">
    <property type="entry name" value="F-box-assoc_dom_typ1"/>
</dbReference>
<protein>
    <submittedName>
        <fullName evidence="2">F-box/kelch-repeat protein at3g23880</fullName>
    </submittedName>
</protein>
<dbReference type="PANTHER" id="PTHR31672">
    <property type="entry name" value="BNACNNG10540D PROTEIN"/>
    <property type="match status" value="1"/>
</dbReference>
<dbReference type="Pfam" id="PF00646">
    <property type="entry name" value="F-box"/>
    <property type="match status" value="2"/>
</dbReference>
<dbReference type="EMBL" id="BMAC01000222">
    <property type="protein sequence ID" value="GFP90676.1"/>
    <property type="molecule type" value="Genomic_DNA"/>
</dbReference>
<reference evidence="2" key="1">
    <citation type="submission" date="2020-07" db="EMBL/GenBank/DDBJ databases">
        <title>Ethylene signaling mediates host invasion by parasitic plants.</title>
        <authorList>
            <person name="Yoshida S."/>
        </authorList>
    </citation>
    <scope>NUCLEOTIDE SEQUENCE</scope>
    <source>
        <strain evidence="2">Okayama</strain>
    </source>
</reference>
<dbReference type="SMART" id="SM00256">
    <property type="entry name" value="FBOX"/>
    <property type="match status" value="2"/>
</dbReference>
<evidence type="ECO:0000313" key="2">
    <source>
        <dbReference type="EMBL" id="GFP90676.1"/>
    </source>
</evidence>
<dbReference type="CDD" id="cd22157">
    <property type="entry name" value="F-box_AtFBW1-like"/>
    <property type="match status" value="2"/>
</dbReference>